<dbReference type="OrthoDB" id="8537166at2"/>
<keyword evidence="1" id="KW-0732">Signal</keyword>
<dbReference type="InterPro" id="IPR010980">
    <property type="entry name" value="Cyt_c/b562"/>
</dbReference>
<dbReference type="GO" id="GO:0020037">
    <property type="term" value="F:heme binding"/>
    <property type="evidence" value="ECO:0007669"/>
    <property type="project" value="InterPro"/>
</dbReference>
<dbReference type="GO" id="GO:0009055">
    <property type="term" value="F:electron transfer activity"/>
    <property type="evidence" value="ECO:0007669"/>
    <property type="project" value="InterPro"/>
</dbReference>
<dbReference type="KEGG" id="phb:HYN04_06430"/>
<evidence type="ECO:0000313" key="2">
    <source>
        <dbReference type="EMBL" id="AWM77431.1"/>
    </source>
</evidence>
<sequence>MDMKRLLALAGLVALSACSGPGGTGAPAGGVKFDTSLPMSEFMAHVVDPAAQVFWRGAGVELTEGGEKDLSPVDEAGWEALVTAASTVAEAGNALQLQGRALAPEAEWNRFAQEMTARALDARKAADSRDKQAVFDTGGRLYETCVACHAKYVIGPPATAKPLPDFPADVPAPK</sequence>
<evidence type="ECO:0000313" key="3">
    <source>
        <dbReference type="Proteomes" id="UP000247763"/>
    </source>
</evidence>
<name>A0A2Z3HVN9_9CAUL</name>
<accession>A0A2Z3HVN9</accession>
<dbReference type="GO" id="GO:0022900">
    <property type="term" value="P:electron transport chain"/>
    <property type="evidence" value="ECO:0007669"/>
    <property type="project" value="InterPro"/>
</dbReference>
<evidence type="ECO:0000256" key="1">
    <source>
        <dbReference type="SAM" id="SignalP"/>
    </source>
</evidence>
<dbReference type="Proteomes" id="UP000247763">
    <property type="component" value="Chromosome"/>
</dbReference>
<dbReference type="EMBL" id="CP029479">
    <property type="protein sequence ID" value="AWM77431.1"/>
    <property type="molecule type" value="Genomic_DNA"/>
</dbReference>
<dbReference type="AlphaFoldDB" id="A0A2Z3HVN9"/>
<gene>
    <name evidence="2" type="ORF">HYN04_06430</name>
</gene>
<evidence type="ECO:0008006" key="4">
    <source>
        <dbReference type="Google" id="ProtNLM"/>
    </source>
</evidence>
<proteinExistence type="predicted"/>
<keyword evidence="3" id="KW-1185">Reference proteome</keyword>
<organism evidence="2 3">
    <name type="scientific">Phenylobacterium parvum</name>
    <dbReference type="NCBI Taxonomy" id="2201350"/>
    <lineage>
        <taxon>Bacteria</taxon>
        <taxon>Pseudomonadati</taxon>
        <taxon>Pseudomonadota</taxon>
        <taxon>Alphaproteobacteria</taxon>
        <taxon>Caulobacterales</taxon>
        <taxon>Caulobacteraceae</taxon>
        <taxon>Phenylobacterium</taxon>
    </lineage>
</organism>
<reference evidence="3" key="1">
    <citation type="submission" date="2018-05" db="EMBL/GenBank/DDBJ databases">
        <title>Genome sequencing of Phenylobacterium sp. HYN0004.</title>
        <authorList>
            <person name="Yi H."/>
            <person name="Baek C."/>
        </authorList>
    </citation>
    <scope>NUCLEOTIDE SEQUENCE [LARGE SCALE GENOMIC DNA]</scope>
    <source>
        <strain evidence="3">HYN0004</strain>
    </source>
</reference>
<dbReference type="GO" id="GO:0005506">
    <property type="term" value="F:iron ion binding"/>
    <property type="evidence" value="ECO:0007669"/>
    <property type="project" value="InterPro"/>
</dbReference>
<protein>
    <recommendedName>
        <fullName evidence="4">Cytochrome c domain-containing protein</fullName>
    </recommendedName>
</protein>
<dbReference type="SUPFAM" id="SSF47175">
    <property type="entry name" value="Cytochromes"/>
    <property type="match status" value="1"/>
</dbReference>
<feature type="chain" id="PRO_5016398794" description="Cytochrome c domain-containing protein" evidence="1">
    <location>
        <begin position="20"/>
        <end position="174"/>
    </location>
</feature>
<dbReference type="Gene3D" id="1.20.120.10">
    <property type="entry name" value="Cytochrome c/b562"/>
    <property type="match status" value="1"/>
</dbReference>
<feature type="signal peptide" evidence="1">
    <location>
        <begin position="1"/>
        <end position="19"/>
    </location>
</feature>
<dbReference type="PROSITE" id="PS51257">
    <property type="entry name" value="PROKAR_LIPOPROTEIN"/>
    <property type="match status" value="1"/>
</dbReference>